<protein>
    <submittedName>
        <fullName evidence="1">Uncharacterized protein</fullName>
    </submittedName>
</protein>
<name>A0A450ZBU0_9GAMM</name>
<proteinExistence type="predicted"/>
<dbReference type="EMBL" id="CAADFW010000001">
    <property type="protein sequence ID" value="VFK51262.1"/>
    <property type="molecule type" value="Genomic_DNA"/>
</dbReference>
<organism evidence="1">
    <name type="scientific">Candidatus Kentrum sp. TC</name>
    <dbReference type="NCBI Taxonomy" id="2126339"/>
    <lineage>
        <taxon>Bacteria</taxon>
        <taxon>Pseudomonadati</taxon>
        <taxon>Pseudomonadota</taxon>
        <taxon>Gammaproteobacteria</taxon>
        <taxon>Candidatus Kentrum</taxon>
    </lineage>
</organism>
<dbReference type="AlphaFoldDB" id="A0A450ZBU0"/>
<sequence length="319" mass="36724">MSIRKNAIDSIRIGMEDFHSEKEGRHISAVRNIVAGLLLLYKEKLRLLSPEGDPELLIKQYVLPKLDADGNLFFVGRDRKTVDVQQIKKRFEGLNVHVDWKCFDDINKIRNDIEHYYTSESRDAIREALSKSLLLIRNFITKNLHEDPLELLGSECWNSLLKVAKVYKKEEKECKATLEAVDWKHEMQSKCIRDIRCSKCGSSLIRTDHEGKYTPSMDFRCASCGNKFAAEDAMEACVAEYFWIDPYIAMKEDEEPRYGTCPNCQKETFILADDICLACESSRNYKECEGCGASLKLDEQDLGGFCTFCDYGMNRVRDE</sequence>
<accession>A0A450ZBU0</accession>
<evidence type="ECO:0000313" key="1">
    <source>
        <dbReference type="EMBL" id="VFK51262.1"/>
    </source>
</evidence>
<reference evidence="1" key="1">
    <citation type="submission" date="2019-02" db="EMBL/GenBank/DDBJ databases">
        <authorList>
            <person name="Gruber-Vodicka R. H."/>
            <person name="Seah K. B. B."/>
        </authorList>
    </citation>
    <scope>NUCLEOTIDE SEQUENCE</scope>
    <source>
        <strain evidence="1">BECK_BZ126</strain>
    </source>
</reference>
<gene>
    <name evidence="1" type="ORF">BECKTC1821F_GA0114240_100118</name>
</gene>